<evidence type="ECO:0000259" key="7">
    <source>
        <dbReference type="PROSITE" id="PS50930"/>
    </source>
</evidence>
<protein>
    <submittedName>
        <fullName evidence="8">LytTR family transcriptional regulator</fullName>
    </submittedName>
</protein>
<dbReference type="AlphaFoldDB" id="A0A326U414"/>
<evidence type="ECO:0000256" key="2">
    <source>
        <dbReference type="ARBA" id="ARBA00022448"/>
    </source>
</evidence>
<dbReference type="PANTHER" id="PTHR43335">
    <property type="entry name" value="ABC TRANSPORTER, ATP-BINDING PROTEIN"/>
    <property type="match status" value="1"/>
</dbReference>
<dbReference type="PROSITE" id="PS50930">
    <property type="entry name" value="HTH_LYTTR"/>
    <property type="match status" value="1"/>
</dbReference>
<keyword evidence="9" id="KW-1185">Reference proteome</keyword>
<evidence type="ECO:0000313" key="9">
    <source>
        <dbReference type="Proteomes" id="UP000248806"/>
    </source>
</evidence>
<evidence type="ECO:0000256" key="4">
    <source>
        <dbReference type="ARBA" id="ARBA00022840"/>
    </source>
</evidence>
<accession>A0A326U414</accession>
<evidence type="ECO:0000256" key="1">
    <source>
        <dbReference type="ARBA" id="ARBA00005417"/>
    </source>
</evidence>
<dbReference type="SMART" id="SM00850">
    <property type="entry name" value="LytTR"/>
    <property type="match status" value="1"/>
</dbReference>
<dbReference type="SMART" id="SM00382">
    <property type="entry name" value="AAA"/>
    <property type="match status" value="1"/>
</dbReference>
<keyword evidence="3" id="KW-0547">Nucleotide-binding</keyword>
<dbReference type="OrthoDB" id="9809318at2"/>
<dbReference type="InterPro" id="IPR012046">
    <property type="entry name" value="LytTR_ABC"/>
</dbReference>
<dbReference type="Proteomes" id="UP000248806">
    <property type="component" value="Unassembled WGS sequence"/>
</dbReference>
<organism evidence="8 9">
    <name type="scientific">Thermosporothrix hazakensis</name>
    <dbReference type="NCBI Taxonomy" id="644383"/>
    <lineage>
        <taxon>Bacteria</taxon>
        <taxon>Bacillati</taxon>
        <taxon>Chloroflexota</taxon>
        <taxon>Ktedonobacteria</taxon>
        <taxon>Ktedonobacterales</taxon>
        <taxon>Thermosporotrichaceae</taxon>
        <taxon>Thermosporothrix</taxon>
    </lineage>
</organism>
<dbReference type="RefSeq" id="WP_111325136.1">
    <property type="nucleotide sequence ID" value="NZ_BIFX01000001.1"/>
</dbReference>
<evidence type="ECO:0000256" key="5">
    <source>
        <dbReference type="SAM" id="MobiDB-lite"/>
    </source>
</evidence>
<keyword evidence="2" id="KW-0813">Transport</keyword>
<dbReference type="PROSITE" id="PS50893">
    <property type="entry name" value="ABC_TRANSPORTER_2"/>
    <property type="match status" value="1"/>
</dbReference>
<dbReference type="GO" id="GO:0016887">
    <property type="term" value="F:ATP hydrolysis activity"/>
    <property type="evidence" value="ECO:0007669"/>
    <property type="project" value="InterPro"/>
</dbReference>
<dbReference type="PIRSF" id="PIRSF036612">
    <property type="entry name" value="ABC_ATP_LytTR"/>
    <property type="match status" value="1"/>
</dbReference>
<evidence type="ECO:0000256" key="3">
    <source>
        <dbReference type="ARBA" id="ARBA00022741"/>
    </source>
</evidence>
<dbReference type="InterPro" id="IPR027417">
    <property type="entry name" value="P-loop_NTPase"/>
</dbReference>
<comment type="caution">
    <text evidence="8">The sequence shown here is derived from an EMBL/GenBank/DDBJ whole genome shotgun (WGS) entry which is preliminary data.</text>
</comment>
<dbReference type="InterPro" id="IPR003593">
    <property type="entry name" value="AAA+_ATPase"/>
</dbReference>
<reference evidence="8 9" key="1">
    <citation type="submission" date="2018-06" db="EMBL/GenBank/DDBJ databases">
        <title>Genomic Encyclopedia of Archaeal and Bacterial Type Strains, Phase II (KMG-II): from individual species to whole genera.</title>
        <authorList>
            <person name="Goeker M."/>
        </authorList>
    </citation>
    <scope>NUCLEOTIDE SEQUENCE [LARGE SCALE GENOMIC DNA]</scope>
    <source>
        <strain evidence="8 9">ATCC BAA-1881</strain>
    </source>
</reference>
<dbReference type="GO" id="GO:0005524">
    <property type="term" value="F:ATP binding"/>
    <property type="evidence" value="ECO:0007669"/>
    <property type="project" value="UniProtKB-KW"/>
</dbReference>
<proteinExistence type="inferred from homology"/>
<keyword evidence="4" id="KW-0067">ATP-binding</keyword>
<dbReference type="SUPFAM" id="SSF52540">
    <property type="entry name" value="P-loop containing nucleoside triphosphate hydrolases"/>
    <property type="match status" value="1"/>
</dbReference>
<dbReference type="InterPro" id="IPR003439">
    <property type="entry name" value="ABC_transporter-like_ATP-bd"/>
</dbReference>
<dbReference type="GO" id="GO:0003677">
    <property type="term" value="F:DNA binding"/>
    <property type="evidence" value="ECO:0007669"/>
    <property type="project" value="InterPro"/>
</dbReference>
<evidence type="ECO:0000313" key="8">
    <source>
        <dbReference type="EMBL" id="PZW23910.1"/>
    </source>
</evidence>
<sequence>MLQIHRLEKQIEGRSALSIEELTIQAGEIWALVGPPGSAKTVLIKILAGLLLPSGGHITLNGTDIHLKPNICKHINVLFEEDLLYERLSAQANLNLYREIRGLPATSVHQALSLVGLSDQVHTPISKLSPSAQRRLAFARTLMGQPQVILLDLPILRADLDTTTLFARLLEQQARNGVAILLTCEDLSWSGRFCTHIAEIEDGKIIEVRHTGEKQPSTKEAAHSDEEKPARREVPYKVPGRKEDRIMLFDPAEILYATSRDGKIILRTERDEAVTNLTLQELEARLQKRGFFKAHRAYLVNLQRIKAVIQYTRNSYTLLLDDAQETMIPLSKQSEKELQDLLQY</sequence>
<evidence type="ECO:0000259" key="6">
    <source>
        <dbReference type="PROSITE" id="PS50893"/>
    </source>
</evidence>
<feature type="region of interest" description="Disordered" evidence="5">
    <location>
        <begin position="211"/>
        <end position="233"/>
    </location>
</feature>
<dbReference type="Pfam" id="PF00005">
    <property type="entry name" value="ABC_tran"/>
    <property type="match status" value="1"/>
</dbReference>
<name>A0A326U414_THEHA</name>
<dbReference type="Gene3D" id="3.40.50.300">
    <property type="entry name" value="P-loop containing nucleotide triphosphate hydrolases"/>
    <property type="match status" value="1"/>
</dbReference>
<dbReference type="PANTHER" id="PTHR43335:SF4">
    <property type="entry name" value="ABC TRANSPORTER, ATP-BINDING PROTEIN"/>
    <property type="match status" value="1"/>
</dbReference>
<feature type="domain" description="ABC transporter" evidence="6">
    <location>
        <begin position="2"/>
        <end position="227"/>
    </location>
</feature>
<dbReference type="InterPro" id="IPR007492">
    <property type="entry name" value="LytTR_DNA-bd_dom"/>
</dbReference>
<comment type="similarity">
    <text evidence="1">Belongs to the ABC transporter superfamily.</text>
</comment>
<feature type="domain" description="HTH LytTR-type" evidence="7">
    <location>
        <begin position="238"/>
        <end position="344"/>
    </location>
</feature>
<dbReference type="EMBL" id="QKUF01000024">
    <property type="protein sequence ID" value="PZW23910.1"/>
    <property type="molecule type" value="Genomic_DNA"/>
</dbReference>
<dbReference type="Pfam" id="PF04397">
    <property type="entry name" value="LytTR"/>
    <property type="match status" value="1"/>
</dbReference>
<dbReference type="Gene3D" id="2.40.50.1020">
    <property type="entry name" value="LytTr DNA-binding domain"/>
    <property type="match status" value="1"/>
</dbReference>
<gene>
    <name evidence="8" type="ORF">EI42_04834</name>
</gene>